<dbReference type="Pfam" id="PF11209">
    <property type="entry name" value="LmeA"/>
    <property type="match status" value="1"/>
</dbReference>
<proteinExistence type="predicted"/>
<accession>A0ABT6HRV6</accession>
<feature type="region of interest" description="Disordered" evidence="1">
    <location>
        <begin position="1"/>
        <end position="27"/>
    </location>
</feature>
<comment type="caution">
    <text evidence="2">The sequence shown here is derived from an EMBL/GenBank/DDBJ whole genome shotgun (WGS) entry which is preliminary data.</text>
</comment>
<dbReference type="EMBL" id="JARWBG010000027">
    <property type="protein sequence ID" value="MDH2391451.1"/>
    <property type="molecule type" value="Genomic_DNA"/>
</dbReference>
<reference evidence="2 3" key="1">
    <citation type="submission" date="2023-04" db="EMBL/GenBank/DDBJ databases">
        <title>Streptomyces chengmaiensis sp. nov. isolated from the stem of mangrove plant in Hainan.</title>
        <authorList>
            <person name="Huang X."/>
            <person name="Zhou S."/>
            <person name="Chu X."/>
            <person name="Xie Y."/>
            <person name="Lin Y."/>
        </authorList>
    </citation>
    <scope>NUCLEOTIDE SEQUENCE [LARGE SCALE GENOMIC DNA]</scope>
    <source>
        <strain evidence="2 3">HNM0663</strain>
    </source>
</reference>
<sequence length="255" mass="25945">MTPRRAGAAAAPRRPRTAGRHPAAGRRRRVGAAAAVLALVLAVGLPVADGVSRRVAEGRLADRVAAERPSVRGEPDVDIAGSPFLLEAARDRYPEVRVQADAVTERGRPVRADLTFRDVSGRPDGYRARSADARFTVSYDSLGATGIGAQGQGRAPAPRLSYAGDGQVLVHSTVLGMTAEVTADVVLAEGAVALHPVSVSVAGRAVDPSGPLVARAFTGARLPQPALPLGLTPSGVSAGPEGVTLSADAGPVALS</sequence>
<organism evidence="2 3">
    <name type="scientific">Streptomyces chengmaiensis</name>
    <dbReference type="NCBI Taxonomy" id="3040919"/>
    <lineage>
        <taxon>Bacteria</taxon>
        <taxon>Bacillati</taxon>
        <taxon>Actinomycetota</taxon>
        <taxon>Actinomycetes</taxon>
        <taxon>Kitasatosporales</taxon>
        <taxon>Streptomycetaceae</taxon>
        <taxon>Streptomyces</taxon>
    </lineage>
</organism>
<dbReference type="Proteomes" id="UP001223144">
    <property type="component" value="Unassembled WGS sequence"/>
</dbReference>
<evidence type="ECO:0000256" key="1">
    <source>
        <dbReference type="SAM" id="MobiDB-lite"/>
    </source>
</evidence>
<evidence type="ECO:0000313" key="3">
    <source>
        <dbReference type="Proteomes" id="UP001223144"/>
    </source>
</evidence>
<feature type="compositionally biased region" description="Basic residues" evidence="1">
    <location>
        <begin position="13"/>
        <end position="27"/>
    </location>
</feature>
<name>A0ABT6HRV6_9ACTN</name>
<protein>
    <submittedName>
        <fullName evidence="2">DUF2993 domain-containing protein</fullName>
    </submittedName>
</protein>
<keyword evidence="3" id="KW-1185">Reference proteome</keyword>
<dbReference type="RefSeq" id="WP_279930285.1">
    <property type="nucleotide sequence ID" value="NZ_JARWBG010000027.1"/>
</dbReference>
<feature type="compositionally biased region" description="Low complexity" evidence="1">
    <location>
        <begin position="1"/>
        <end position="12"/>
    </location>
</feature>
<dbReference type="InterPro" id="IPR021373">
    <property type="entry name" value="DUF2993"/>
</dbReference>
<evidence type="ECO:0000313" key="2">
    <source>
        <dbReference type="EMBL" id="MDH2391451.1"/>
    </source>
</evidence>
<gene>
    <name evidence="2" type="ORF">QCN29_22255</name>
</gene>